<evidence type="ECO:0000313" key="2">
    <source>
        <dbReference type="Proteomes" id="UP000658733"/>
    </source>
</evidence>
<dbReference type="Proteomes" id="UP000658733">
    <property type="component" value="Unassembled WGS sequence"/>
</dbReference>
<dbReference type="EMBL" id="JADIIN010000043">
    <property type="protein sequence ID" value="MBF4468832.1"/>
    <property type="molecule type" value="Genomic_DNA"/>
</dbReference>
<evidence type="ECO:0000313" key="1">
    <source>
        <dbReference type="EMBL" id="MBF4468832.1"/>
    </source>
</evidence>
<dbReference type="RefSeq" id="WP_278522905.1">
    <property type="nucleotide sequence ID" value="NZ_JADIIN010000043.1"/>
</dbReference>
<name>A0A843ACW6_METAZ</name>
<comment type="caution">
    <text evidence="1">The sequence shown here is derived from an EMBL/GenBank/DDBJ whole genome shotgun (WGS) entry which is preliminary data.</text>
</comment>
<organism evidence="1 2">
    <name type="scientific">Methanobrevibacter arboriphilus</name>
    <dbReference type="NCBI Taxonomy" id="39441"/>
    <lineage>
        <taxon>Archaea</taxon>
        <taxon>Methanobacteriati</taxon>
        <taxon>Methanobacteriota</taxon>
        <taxon>Methanomada group</taxon>
        <taxon>Methanobacteria</taxon>
        <taxon>Methanobacteriales</taxon>
        <taxon>Methanobacteriaceae</taxon>
        <taxon>Methanobrevibacter</taxon>
    </lineage>
</organism>
<protein>
    <submittedName>
        <fullName evidence="1">Uncharacterized protein</fullName>
    </submittedName>
</protein>
<reference evidence="1" key="1">
    <citation type="submission" date="2020-10" db="EMBL/GenBank/DDBJ databases">
        <title>Dehalococcoides mccartyi of a TCE/Cr reducing biochatode.</title>
        <authorList>
            <person name="Matturro B."/>
        </authorList>
    </citation>
    <scope>NUCLEOTIDE SEQUENCE</scope>
    <source>
        <strain evidence="1">Bin4</strain>
    </source>
</reference>
<dbReference type="AlphaFoldDB" id="A0A843ACW6"/>
<proteinExistence type="predicted"/>
<gene>
    <name evidence="1" type="ORF">ISP01_05440</name>
</gene>
<sequence>MKQEMNKMLWKNKDEKNKAEIKIGIIAEDKITGFKGTITGKAEYLCGCDQYLLTPKSEENEYKDSMWIDEGRLIPLAEEGINPEDVQVEKNGGPCRKVRM</sequence>
<accession>A0A843ACW6</accession>